<keyword evidence="2" id="KW-1185">Reference proteome</keyword>
<organism evidence="1 2">
    <name type="scientific">Brevibacterium jeotgali</name>
    <dbReference type="NCBI Taxonomy" id="1262550"/>
    <lineage>
        <taxon>Bacteria</taxon>
        <taxon>Bacillati</taxon>
        <taxon>Actinomycetota</taxon>
        <taxon>Actinomycetes</taxon>
        <taxon>Micrococcales</taxon>
        <taxon>Brevibacteriaceae</taxon>
        <taxon>Brevibacterium</taxon>
    </lineage>
</organism>
<evidence type="ECO:0000313" key="2">
    <source>
        <dbReference type="Proteomes" id="UP000234462"/>
    </source>
</evidence>
<dbReference type="Proteomes" id="UP000234462">
    <property type="component" value="Unassembled WGS sequence"/>
</dbReference>
<dbReference type="EC" id="1.5.1.2" evidence="1"/>
<keyword evidence="1" id="KW-0560">Oxidoreductase</keyword>
<gene>
    <name evidence="1" type="ORF">BJEO58_02501</name>
</gene>
<name>A0A2H1L8Z0_9MICO</name>
<accession>A0A2H1L8Z0</accession>
<proteinExistence type="predicted"/>
<reference evidence="2" key="1">
    <citation type="submission" date="2017-03" db="EMBL/GenBank/DDBJ databases">
        <authorList>
            <person name="Monnet C."/>
        </authorList>
    </citation>
    <scope>NUCLEOTIDE SEQUENCE [LARGE SCALE GENOMIC DNA]</scope>
    <source>
        <strain evidence="2">SJ5-8</strain>
    </source>
</reference>
<evidence type="ECO:0000313" key="1">
    <source>
        <dbReference type="EMBL" id="SMY12893.1"/>
    </source>
</evidence>
<protein>
    <submittedName>
        <fullName evidence="1">Pyrroline-5-carboxylate reductase</fullName>
        <ecNumber evidence="1">1.5.1.2</ecNumber>
    </submittedName>
</protein>
<dbReference type="EMBL" id="FXZM01000013">
    <property type="protein sequence ID" value="SMY12893.1"/>
    <property type="molecule type" value="Genomic_DNA"/>
</dbReference>
<dbReference type="GO" id="GO:0004735">
    <property type="term" value="F:pyrroline-5-carboxylate reductase activity"/>
    <property type="evidence" value="ECO:0007669"/>
    <property type="project" value="UniProtKB-EC"/>
</dbReference>
<dbReference type="SUPFAM" id="SSF48179">
    <property type="entry name" value="6-phosphogluconate dehydrogenase C-terminal domain-like"/>
    <property type="match status" value="1"/>
</dbReference>
<dbReference type="InterPro" id="IPR008927">
    <property type="entry name" value="6-PGluconate_DH-like_C_sf"/>
</dbReference>
<sequence length="139" mass="14688">MPPVRNRAVATVVTPAHPAAAEIFDVLGGTLPVADEAALSVFSSVTGAVSSHLHYLAVVCSWAESQGVPRDDAERFLRGLFAGLSPAIADTDTPIAQVVGDHETPGGLNEQLRRSFFDEHGTASLEHALDDLHARVTRP</sequence>
<dbReference type="AlphaFoldDB" id="A0A2H1L8Z0"/>